<evidence type="ECO:0000256" key="1">
    <source>
        <dbReference type="SAM" id="MobiDB-lite"/>
    </source>
</evidence>
<reference evidence="3" key="1">
    <citation type="journal article" date="2020" name="Sci. Rep.">
        <title>Chromosome-scale genome assembly for the duckweed Spirodela intermedia, integrating cytogenetic maps, PacBio and Oxford Nanopore libraries.</title>
        <authorList>
            <person name="Hoang P.T.N."/>
            <person name="Fiebig A."/>
            <person name="Novak P."/>
            <person name="Macas J."/>
            <person name="Cao H.X."/>
            <person name="Stepanenko A."/>
            <person name="Chen G."/>
            <person name="Borisjuk N."/>
            <person name="Scholz U."/>
            <person name="Schubert I."/>
        </authorList>
    </citation>
    <scope>NUCLEOTIDE SEQUENCE [LARGE SCALE GENOMIC DNA]</scope>
</reference>
<accession>A0ABN7EBU4</accession>
<proteinExistence type="predicted"/>
<name>A0ABN7EBU4_SPIIN</name>
<gene>
    <name evidence="2" type="ORF">SI7747_UN021724</name>
</gene>
<dbReference type="Proteomes" id="UP001189122">
    <property type="component" value="Unassembled WGS sequence"/>
</dbReference>
<feature type="region of interest" description="Disordered" evidence="1">
    <location>
        <begin position="20"/>
        <end position="68"/>
    </location>
</feature>
<evidence type="ECO:0000313" key="3">
    <source>
        <dbReference type="Proteomes" id="UP001189122"/>
    </source>
</evidence>
<organism evidence="2 3">
    <name type="scientific">Spirodela intermedia</name>
    <name type="common">Intermediate duckweed</name>
    <dbReference type="NCBI Taxonomy" id="51605"/>
    <lineage>
        <taxon>Eukaryota</taxon>
        <taxon>Viridiplantae</taxon>
        <taxon>Streptophyta</taxon>
        <taxon>Embryophyta</taxon>
        <taxon>Tracheophyta</taxon>
        <taxon>Spermatophyta</taxon>
        <taxon>Magnoliopsida</taxon>
        <taxon>Liliopsida</taxon>
        <taxon>Araceae</taxon>
        <taxon>Lemnoideae</taxon>
        <taxon>Spirodela</taxon>
    </lineage>
</organism>
<comment type="caution">
    <text evidence="2">The sequence shown here is derived from an EMBL/GenBank/DDBJ whole genome shotgun (WGS) entry which is preliminary data.</text>
</comment>
<feature type="compositionally biased region" description="Polar residues" evidence="1">
    <location>
        <begin position="41"/>
        <end position="55"/>
    </location>
</feature>
<evidence type="ECO:0000313" key="2">
    <source>
        <dbReference type="EMBL" id="CAA6675382.1"/>
    </source>
</evidence>
<protein>
    <submittedName>
        <fullName evidence="2">Uncharacterized protein</fullName>
    </submittedName>
</protein>
<dbReference type="EMBL" id="CACRZD030000297">
    <property type="protein sequence ID" value="CAA6675382.1"/>
    <property type="molecule type" value="Genomic_DNA"/>
</dbReference>
<sequence>MLQEHRELKQEMECMKFKIERQHQSDQSQSNKQHGKRIEIGNSSRELGQIPTQPFINPKNLDGSSSQHHVYQVDFHDQDYETFNGISKLQNGKVWLLESSMHFI</sequence>
<keyword evidence="3" id="KW-1185">Reference proteome</keyword>